<comment type="caution">
    <text evidence="2">The sequence shown here is derived from an EMBL/GenBank/DDBJ whole genome shotgun (WGS) entry which is preliminary data.</text>
</comment>
<accession>A0ABT1T8A6</accession>
<name>A0ABT1T8A6_9SPHI</name>
<feature type="transmembrane region" description="Helical" evidence="1">
    <location>
        <begin position="7"/>
        <end position="24"/>
    </location>
</feature>
<keyword evidence="1" id="KW-1133">Transmembrane helix</keyword>
<evidence type="ECO:0000313" key="3">
    <source>
        <dbReference type="Proteomes" id="UP001204376"/>
    </source>
</evidence>
<protein>
    <submittedName>
        <fullName evidence="2">Uncharacterized protein</fullName>
    </submittedName>
</protein>
<sequence>MKDKARLISWDIALVTGILLFMFLQLPGHYNLIVGITTVLILSNCIKNHIAAYKLSGKIY</sequence>
<evidence type="ECO:0000256" key="1">
    <source>
        <dbReference type="SAM" id="Phobius"/>
    </source>
</evidence>
<keyword evidence="3" id="KW-1185">Reference proteome</keyword>
<feature type="transmembrane region" description="Helical" evidence="1">
    <location>
        <begin position="30"/>
        <end position="46"/>
    </location>
</feature>
<proteinExistence type="predicted"/>
<dbReference type="RefSeq" id="WP_256540670.1">
    <property type="nucleotide sequence ID" value="NZ_JANHOH010000008.1"/>
</dbReference>
<organism evidence="2 3">
    <name type="scientific">Mucilaginibacter aquariorum</name>
    <dbReference type="NCBI Taxonomy" id="2967225"/>
    <lineage>
        <taxon>Bacteria</taxon>
        <taxon>Pseudomonadati</taxon>
        <taxon>Bacteroidota</taxon>
        <taxon>Sphingobacteriia</taxon>
        <taxon>Sphingobacteriales</taxon>
        <taxon>Sphingobacteriaceae</taxon>
        <taxon>Mucilaginibacter</taxon>
    </lineage>
</organism>
<keyword evidence="1" id="KW-0472">Membrane</keyword>
<evidence type="ECO:0000313" key="2">
    <source>
        <dbReference type="EMBL" id="MCQ6960486.1"/>
    </source>
</evidence>
<dbReference type="Proteomes" id="UP001204376">
    <property type="component" value="Unassembled WGS sequence"/>
</dbReference>
<dbReference type="EMBL" id="JANHOH010000008">
    <property type="protein sequence ID" value="MCQ6960486.1"/>
    <property type="molecule type" value="Genomic_DNA"/>
</dbReference>
<gene>
    <name evidence="2" type="ORF">NPE20_21080</name>
</gene>
<reference evidence="2 3" key="1">
    <citation type="submission" date="2022-07" db="EMBL/GenBank/DDBJ databases">
        <title>Mucilaginibacter sp. JC4.</title>
        <authorList>
            <person name="Le V."/>
            <person name="Ko S.-R."/>
            <person name="Ahn C.-Y."/>
            <person name="Oh H.-M."/>
        </authorList>
    </citation>
    <scope>NUCLEOTIDE SEQUENCE [LARGE SCALE GENOMIC DNA]</scope>
    <source>
        <strain evidence="2 3">JC4</strain>
    </source>
</reference>
<keyword evidence="1" id="KW-0812">Transmembrane</keyword>